<dbReference type="PANTHER" id="PTHR43116">
    <property type="entry name" value="PEPTIDE CHAIN RELEASE FACTOR 2"/>
    <property type="match status" value="1"/>
</dbReference>
<accession>A0ABP9MX33</accession>
<dbReference type="Gene3D" id="3.30.160.20">
    <property type="match status" value="1"/>
</dbReference>
<dbReference type="Gene3D" id="3.30.70.1660">
    <property type="match status" value="1"/>
</dbReference>
<dbReference type="PANTHER" id="PTHR43116:SF3">
    <property type="entry name" value="CLASS I PEPTIDE CHAIN RELEASE FACTOR"/>
    <property type="match status" value="1"/>
</dbReference>
<evidence type="ECO:0000259" key="3">
    <source>
        <dbReference type="Pfam" id="PF00472"/>
    </source>
</evidence>
<dbReference type="Pfam" id="PF00472">
    <property type="entry name" value="RF-1"/>
    <property type="match status" value="1"/>
</dbReference>
<dbReference type="InterPro" id="IPR045853">
    <property type="entry name" value="Pep_chain_release_fac_I_sf"/>
</dbReference>
<name>A0ABP9MX33_9GAMM</name>
<dbReference type="NCBIfam" id="TIGR03072">
    <property type="entry name" value="release_prfH"/>
    <property type="match status" value="1"/>
</dbReference>
<dbReference type="EMBL" id="BAABKE010000008">
    <property type="protein sequence ID" value="GAA5103120.1"/>
    <property type="molecule type" value="Genomic_DNA"/>
</dbReference>
<dbReference type="InterPro" id="IPR017509">
    <property type="entry name" value="PrfH"/>
</dbReference>
<organism evidence="4 5">
    <name type="scientific">Wohlfahrtiimonas larvae</name>
    <dbReference type="NCBI Taxonomy" id="1157986"/>
    <lineage>
        <taxon>Bacteria</taxon>
        <taxon>Pseudomonadati</taxon>
        <taxon>Pseudomonadota</taxon>
        <taxon>Gammaproteobacteria</taxon>
        <taxon>Cardiobacteriales</taxon>
        <taxon>Ignatzschineriaceae</taxon>
        <taxon>Wohlfahrtiimonas</taxon>
    </lineage>
</organism>
<evidence type="ECO:0000256" key="2">
    <source>
        <dbReference type="SAM" id="Coils"/>
    </source>
</evidence>
<evidence type="ECO:0000313" key="5">
    <source>
        <dbReference type="Proteomes" id="UP001500631"/>
    </source>
</evidence>
<keyword evidence="5" id="KW-1185">Reference proteome</keyword>
<comment type="caution">
    <text evidence="4">The sequence shown here is derived from an EMBL/GenBank/DDBJ whole genome shotgun (WGS) entry which is preliminary data.</text>
</comment>
<comment type="similarity">
    <text evidence="1">Belongs to the prokaryotic/mitochondrial release factor family.</text>
</comment>
<proteinExistence type="inferred from homology"/>
<gene>
    <name evidence="4" type="primary">prfH</name>
    <name evidence="4" type="ORF">GCM10023338_21170</name>
</gene>
<dbReference type="Proteomes" id="UP001500631">
    <property type="component" value="Unassembled WGS sequence"/>
</dbReference>
<keyword evidence="2" id="KW-0175">Coiled coil</keyword>
<protein>
    <submittedName>
        <fullName evidence="4">Peptide chain release factor H</fullName>
    </submittedName>
</protein>
<evidence type="ECO:0000256" key="1">
    <source>
        <dbReference type="ARBA" id="ARBA00010835"/>
    </source>
</evidence>
<sequence length="203" mass="23098">MQIVQLSSAQGPVECSIAIEKALNVFMKTLSAYNIHFELIESVKDRQGLKSALLHVDIEDDHALIQEWQGTHQWIWKSSVRPNHPRKNWFFGVEFFSSPKALSESEIVYKAISAQGPGGQHVNKTSSAIQATHLATGISVKVQTERSQHANKRLANLLIQQKLHQRMNETLDQAEKERRLVHHQLERGNAKKIFMGDQFKLTN</sequence>
<reference evidence="5" key="1">
    <citation type="journal article" date="2019" name="Int. J. Syst. Evol. Microbiol.">
        <title>The Global Catalogue of Microorganisms (GCM) 10K type strain sequencing project: providing services to taxonomists for standard genome sequencing and annotation.</title>
        <authorList>
            <consortium name="The Broad Institute Genomics Platform"/>
            <consortium name="The Broad Institute Genome Sequencing Center for Infectious Disease"/>
            <person name="Wu L."/>
            <person name="Ma J."/>
        </authorList>
    </citation>
    <scope>NUCLEOTIDE SEQUENCE [LARGE SCALE GENOMIC DNA]</scope>
    <source>
        <strain evidence="5">JCM 18424</strain>
    </source>
</reference>
<dbReference type="InterPro" id="IPR000352">
    <property type="entry name" value="Pep_chain_release_fac_I"/>
</dbReference>
<dbReference type="SUPFAM" id="SSF75620">
    <property type="entry name" value="Release factor"/>
    <property type="match status" value="1"/>
</dbReference>
<feature type="domain" description="Prokaryotic-type class I peptide chain release factors" evidence="3">
    <location>
        <begin position="102"/>
        <end position="192"/>
    </location>
</feature>
<evidence type="ECO:0000313" key="4">
    <source>
        <dbReference type="EMBL" id="GAA5103120.1"/>
    </source>
</evidence>
<dbReference type="RefSeq" id="WP_077926438.1">
    <property type="nucleotide sequence ID" value="NZ_BAABKE010000008.1"/>
</dbReference>
<feature type="coiled-coil region" evidence="2">
    <location>
        <begin position="157"/>
        <end position="184"/>
    </location>
</feature>